<gene>
    <name evidence="2" type="ORF">GIB67_006798</name>
</gene>
<comment type="caution">
    <text evidence="2">The sequence shown here is derived from an EMBL/GenBank/DDBJ whole genome shotgun (WGS) entry which is preliminary data.</text>
</comment>
<sequence length="212" mass="24262">MKRLADGPSKDDWYVVIDAPQRLTKDIDAYEDPLVFEARTPASTVTSTLLNDLIDEDEKITEETWGMSISLGRRSMSSDQMEDSSNLAPQRASTSPGLLRKRKALTLKEVREAVALQNEYEPPLTAKDQVLIGANIAWKNKKCELMKVYDMYPTDDTRKRNCPARTIQEDWERFADLSYDPMVVAMRARNKRSEDPKTARTDYFLASHTYSD</sequence>
<evidence type="ECO:0000256" key="1">
    <source>
        <dbReference type="SAM" id="MobiDB-lite"/>
    </source>
</evidence>
<dbReference type="Proteomes" id="UP000541444">
    <property type="component" value="Unassembled WGS sequence"/>
</dbReference>
<organism evidence="2 3">
    <name type="scientific">Kingdonia uniflora</name>
    <dbReference type="NCBI Taxonomy" id="39325"/>
    <lineage>
        <taxon>Eukaryota</taxon>
        <taxon>Viridiplantae</taxon>
        <taxon>Streptophyta</taxon>
        <taxon>Embryophyta</taxon>
        <taxon>Tracheophyta</taxon>
        <taxon>Spermatophyta</taxon>
        <taxon>Magnoliopsida</taxon>
        <taxon>Ranunculales</taxon>
        <taxon>Circaeasteraceae</taxon>
        <taxon>Kingdonia</taxon>
    </lineage>
</organism>
<evidence type="ECO:0000313" key="3">
    <source>
        <dbReference type="Proteomes" id="UP000541444"/>
    </source>
</evidence>
<keyword evidence="3" id="KW-1185">Reference proteome</keyword>
<reference evidence="2 3" key="1">
    <citation type="journal article" date="2020" name="IScience">
        <title>Genome Sequencing of the Endangered Kingdonia uniflora (Circaeasteraceae, Ranunculales) Reveals Potential Mechanisms of Evolutionary Specialization.</title>
        <authorList>
            <person name="Sun Y."/>
            <person name="Deng T."/>
            <person name="Zhang A."/>
            <person name="Moore M.J."/>
            <person name="Landis J.B."/>
            <person name="Lin N."/>
            <person name="Zhang H."/>
            <person name="Zhang X."/>
            <person name="Huang J."/>
            <person name="Zhang X."/>
            <person name="Sun H."/>
            <person name="Wang H."/>
        </authorList>
    </citation>
    <scope>NUCLEOTIDE SEQUENCE [LARGE SCALE GENOMIC DNA]</scope>
    <source>
        <strain evidence="2">TB1705</strain>
        <tissue evidence="2">Leaf</tissue>
    </source>
</reference>
<accession>A0A7J7KZW5</accession>
<protein>
    <submittedName>
        <fullName evidence="2">Uncharacterized protein</fullName>
    </submittedName>
</protein>
<proteinExistence type="predicted"/>
<dbReference type="AlphaFoldDB" id="A0A7J7KZW5"/>
<name>A0A7J7KZW5_9MAGN</name>
<evidence type="ECO:0000313" key="2">
    <source>
        <dbReference type="EMBL" id="KAF6135906.1"/>
    </source>
</evidence>
<feature type="region of interest" description="Disordered" evidence="1">
    <location>
        <begin position="75"/>
        <end position="99"/>
    </location>
</feature>
<feature type="compositionally biased region" description="Polar residues" evidence="1">
    <location>
        <begin position="75"/>
        <end position="96"/>
    </location>
</feature>
<dbReference type="EMBL" id="JACGCM010002768">
    <property type="protein sequence ID" value="KAF6135906.1"/>
    <property type="molecule type" value="Genomic_DNA"/>
</dbReference>